<dbReference type="GO" id="GO:0046872">
    <property type="term" value="F:metal ion binding"/>
    <property type="evidence" value="ECO:0007669"/>
    <property type="project" value="UniProtKB-KW"/>
</dbReference>
<reference evidence="6 7" key="1">
    <citation type="submission" date="2020-08" db="EMBL/GenBank/DDBJ databases">
        <title>Sequencing the genomes of 1000 actinobacteria strains.</title>
        <authorList>
            <person name="Klenk H.-P."/>
        </authorList>
    </citation>
    <scope>NUCLEOTIDE SEQUENCE [LARGE SCALE GENOMIC DNA]</scope>
    <source>
        <strain evidence="6 7">DSM 45518</strain>
    </source>
</reference>
<evidence type="ECO:0000256" key="1">
    <source>
        <dbReference type="ARBA" id="ARBA00022723"/>
    </source>
</evidence>
<evidence type="ECO:0000313" key="7">
    <source>
        <dbReference type="Proteomes" id="UP000542742"/>
    </source>
</evidence>
<evidence type="ECO:0000313" key="6">
    <source>
        <dbReference type="EMBL" id="MBB4692460.1"/>
    </source>
</evidence>
<protein>
    <submittedName>
        <fullName evidence="6">3',5'-cyclic AMP phosphodiesterase CpdA</fullName>
    </submittedName>
</protein>
<gene>
    <name evidence="6" type="ORF">BKA14_002608</name>
</gene>
<dbReference type="Pfam" id="PF00149">
    <property type="entry name" value="Metallophos"/>
    <property type="match status" value="1"/>
</dbReference>
<dbReference type="PANTHER" id="PTHR42988:SF2">
    <property type="entry name" value="CYCLIC NUCLEOTIDE PHOSPHODIESTERASE CBUA0032-RELATED"/>
    <property type="match status" value="1"/>
</dbReference>
<sequence length="256" mass="27940">MRLAHVTDLHFGAEAPEVVAGLRQDLAAREVDRVLVGGDLTMRARDEQFSAARDLLDTIGTPWTSVPGNHDLPLDRPSRAYGGLDSYRRLIDERAEPVVRDGGLLLLGLSSPRPYLWKGGRLDAGQVRRIGTDLAPEARLKVLMLHHPVFRSPQRPHEALVHGAGAALRAAATVRTDLILCGHDHVAAQAALPGGMIGVLSGTACSWRVRAGESQSYTVVDLAGDRLTLTVREWHDGAFRERSAVEWRRSAHGWQA</sequence>
<dbReference type="InterPro" id="IPR050884">
    <property type="entry name" value="CNP_phosphodiesterase-III"/>
</dbReference>
<name>A0A7W7CPN7_9ACTN</name>
<dbReference type="InterPro" id="IPR029052">
    <property type="entry name" value="Metallo-depent_PP-like"/>
</dbReference>
<comment type="caution">
    <text evidence="6">The sequence shown here is derived from an EMBL/GenBank/DDBJ whole genome shotgun (WGS) entry which is preliminary data.</text>
</comment>
<dbReference type="PANTHER" id="PTHR42988">
    <property type="entry name" value="PHOSPHOHYDROLASE"/>
    <property type="match status" value="1"/>
</dbReference>
<dbReference type="EMBL" id="JACHMF010000001">
    <property type="protein sequence ID" value="MBB4692460.1"/>
    <property type="molecule type" value="Genomic_DNA"/>
</dbReference>
<dbReference type="AlphaFoldDB" id="A0A7W7CPN7"/>
<evidence type="ECO:0000256" key="4">
    <source>
        <dbReference type="ARBA" id="ARBA00025742"/>
    </source>
</evidence>
<accession>A0A7W7CPN7</accession>
<keyword evidence="1" id="KW-0479">Metal-binding</keyword>
<keyword evidence="3" id="KW-0408">Iron</keyword>
<keyword evidence="2" id="KW-0378">Hydrolase</keyword>
<proteinExistence type="inferred from homology"/>
<organism evidence="6 7">
    <name type="scientific">Paractinoplanes abujensis</name>
    <dbReference type="NCBI Taxonomy" id="882441"/>
    <lineage>
        <taxon>Bacteria</taxon>
        <taxon>Bacillati</taxon>
        <taxon>Actinomycetota</taxon>
        <taxon>Actinomycetes</taxon>
        <taxon>Micromonosporales</taxon>
        <taxon>Micromonosporaceae</taxon>
        <taxon>Paractinoplanes</taxon>
    </lineage>
</organism>
<dbReference type="InterPro" id="IPR004843">
    <property type="entry name" value="Calcineurin-like_PHP"/>
</dbReference>
<evidence type="ECO:0000256" key="3">
    <source>
        <dbReference type="ARBA" id="ARBA00023004"/>
    </source>
</evidence>
<evidence type="ECO:0000259" key="5">
    <source>
        <dbReference type="Pfam" id="PF00149"/>
    </source>
</evidence>
<comment type="similarity">
    <text evidence="4">Belongs to the cyclic nucleotide phosphodiesterase class-III family.</text>
</comment>
<dbReference type="RefSeq" id="WP_184951176.1">
    <property type="nucleotide sequence ID" value="NZ_BOMC01000077.1"/>
</dbReference>
<dbReference type="GO" id="GO:0016787">
    <property type="term" value="F:hydrolase activity"/>
    <property type="evidence" value="ECO:0007669"/>
    <property type="project" value="UniProtKB-KW"/>
</dbReference>
<dbReference type="SUPFAM" id="SSF56300">
    <property type="entry name" value="Metallo-dependent phosphatases"/>
    <property type="match status" value="1"/>
</dbReference>
<dbReference type="Proteomes" id="UP000542742">
    <property type="component" value="Unassembled WGS sequence"/>
</dbReference>
<keyword evidence="7" id="KW-1185">Reference proteome</keyword>
<dbReference type="Gene3D" id="3.60.21.10">
    <property type="match status" value="1"/>
</dbReference>
<evidence type="ECO:0000256" key="2">
    <source>
        <dbReference type="ARBA" id="ARBA00022801"/>
    </source>
</evidence>
<feature type="domain" description="Calcineurin-like phosphoesterase" evidence="5">
    <location>
        <begin position="1"/>
        <end position="186"/>
    </location>
</feature>